<evidence type="ECO:0000313" key="6">
    <source>
        <dbReference type="EMBL" id="SFF49130.1"/>
    </source>
</evidence>
<dbReference type="InterPro" id="IPR023849">
    <property type="entry name" value="TQXA_dom"/>
</dbReference>
<accession>A0A1I2J565</accession>
<dbReference type="STRING" id="380248.SAMN05216251_11644"/>
<feature type="domain" description="Bacterial phospholipase C C-terminal" evidence="4">
    <location>
        <begin position="336"/>
        <end position="400"/>
    </location>
</feature>
<feature type="transmembrane region" description="Helical" evidence="2">
    <location>
        <begin position="451"/>
        <end position="470"/>
    </location>
</feature>
<dbReference type="InterPro" id="IPR008475">
    <property type="entry name" value="PLipase_C_C"/>
</dbReference>
<dbReference type="GO" id="GO:0016042">
    <property type="term" value="P:lipid catabolic process"/>
    <property type="evidence" value="ECO:0007669"/>
    <property type="project" value="InterPro"/>
</dbReference>
<name>A0A1I2J565_9ACTN</name>
<evidence type="ECO:0000256" key="3">
    <source>
        <dbReference type="SAM" id="SignalP"/>
    </source>
</evidence>
<dbReference type="GO" id="GO:0004629">
    <property type="term" value="F:phospholipase C activity"/>
    <property type="evidence" value="ECO:0007669"/>
    <property type="project" value="InterPro"/>
</dbReference>
<keyword evidence="7" id="KW-1185">Reference proteome</keyword>
<dbReference type="NCBIfam" id="TIGR03934">
    <property type="entry name" value="TQXA_dom"/>
    <property type="match status" value="1"/>
</dbReference>
<feature type="chain" id="PRO_5011475614" evidence="3">
    <location>
        <begin position="36"/>
        <end position="478"/>
    </location>
</feature>
<dbReference type="NCBIfam" id="NF041528">
    <property type="entry name" value="strep_LAETG"/>
    <property type="match status" value="1"/>
</dbReference>
<feature type="region of interest" description="Disordered" evidence="1">
    <location>
        <begin position="201"/>
        <end position="225"/>
    </location>
</feature>
<dbReference type="OrthoDB" id="2676146at2"/>
<feature type="domain" description="Thioester" evidence="5">
    <location>
        <begin position="91"/>
        <end position="198"/>
    </location>
</feature>
<keyword evidence="2" id="KW-1133">Transmembrane helix</keyword>
<proteinExistence type="predicted"/>
<dbReference type="Proteomes" id="UP000199323">
    <property type="component" value="Unassembled WGS sequence"/>
</dbReference>
<dbReference type="RefSeq" id="WP_093715815.1">
    <property type="nucleotide sequence ID" value="NZ_FONG01000016.1"/>
</dbReference>
<feature type="compositionally biased region" description="Low complexity" evidence="1">
    <location>
        <begin position="419"/>
        <end position="438"/>
    </location>
</feature>
<dbReference type="Pfam" id="PF05506">
    <property type="entry name" value="PLipase_C_C"/>
    <property type="match status" value="1"/>
</dbReference>
<keyword evidence="2" id="KW-0812">Transmembrane</keyword>
<evidence type="ECO:0000259" key="5">
    <source>
        <dbReference type="Pfam" id="PF08341"/>
    </source>
</evidence>
<organism evidence="6 7">
    <name type="scientific">Actinacidiphila alni</name>
    <dbReference type="NCBI Taxonomy" id="380248"/>
    <lineage>
        <taxon>Bacteria</taxon>
        <taxon>Bacillati</taxon>
        <taxon>Actinomycetota</taxon>
        <taxon>Actinomycetes</taxon>
        <taxon>Kitasatosporales</taxon>
        <taxon>Streptomycetaceae</taxon>
        <taxon>Actinacidiphila</taxon>
    </lineage>
</organism>
<evidence type="ECO:0000313" key="7">
    <source>
        <dbReference type="Proteomes" id="UP000199323"/>
    </source>
</evidence>
<evidence type="ECO:0000256" key="2">
    <source>
        <dbReference type="SAM" id="Phobius"/>
    </source>
</evidence>
<keyword evidence="3" id="KW-0732">Signal</keyword>
<feature type="region of interest" description="Disordered" evidence="1">
    <location>
        <begin position="406"/>
        <end position="445"/>
    </location>
</feature>
<gene>
    <name evidence="6" type="ORF">SAMN05216251_11644</name>
</gene>
<evidence type="ECO:0000256" key="1">
    <source>
        <dbReference type="SAM" id="MobiDB-lite"/>
    </source>
</evidence>
<protein>
    <submittedName>
        <fullName evidence="6">LPXTG-motif cell wall anchor domain-containing protein/TQXA domain-containing protein</fullName>
    </submittedName>
</protein>
<dbReference type="Pfam" id="PF08341">
    <property type="entry name" value="TED"/>
    <property type="match status" value="1"/>
</dbReference>
<dbReference type="EMBL" id="FONG01000016">
    <property type="protein sequence ID" value="SFF49130.1"/>
    <property type="molecule type" value="Genomic_DNA"/>
</dbReference>
<reference evidence="6 7" key="1">
    <citation type="submission" date="2016-10" db="EMBL/GenBank/DDBJ databases">
        <authorList>
            <person name="de Groot N.N."/>
        </authorList>
    </citation>
    <scope>NUCLEOTIDE SEQUENCE [LARGE SCALE GENOMIC DNA]</scope>
    <source>
        <strain evidence="6 7">CGMCC 4.3510</strain>
    </source>
</reference>
<dbReference type="AlphaFoldDB" id="A0A1I2J565"/>
<dbReference type="CDD" id="cd12087">
    <property type="entry name" value="TM_EGFR-like"/>
    <property type="match status" value="1"/>
</dbReference>
<dbReference type="NCBIfam" id="TIGR01167">
    <property type="entry name" value="LPXTG_anchor"/>
    <property type="match status" value="1"/>
</dbReference>
<evidence type="ECO:0000259" key="4">
    <source>
        <dbReference type="Pfam" id="PF05506"/>
    </source>
</evidence>
<sequence>MFKTYRRSAARLAAAGIATGLLAAGAIAGAGAAVAAPTDGSPSATGATAKLDGLESDKADQAVVNPGTRDSYKVGAGLFKMTVDGGGTIETYCIDFHHHTADNATYNEVAWDKSTLAGNPNAGKIAWILNNSYPKVDVASLTNTLKAADVKLKDGLTPGLAAAGTQVAIWHLSDPDVKVEAKNRDAKALAEYLDSHAQTLDEPKSSVTLDPPAVSGKSGDRIGPITVHSTSDAVDVKLGDGVPAGVKIVDKDGKAITGTVKNGTELYFDVPAGTADGTANVTVSATTEISIGRAFSSVDVSSQSQILAGSQSTTVTAAATLSWAKKGPIPALSAEVVCAKNGVDVTAANQGDEDFTFELGGKSYTIAPGKSQTVTVPVQEDQKYKIDITLPNGQVKTFEGVLDCKTATTPSTPTPSATPTPTGNAPSPATSGSTTGGTDLAETGSSSATPMIAGIAVALVVLGGAAAFFFRRKKNTTA</sequence>
<keyword evidence="2" id="KW-0472">Membrane</keyword>
<feature type="signal peptide" evidence="3">
    <location>
        <begin position="1"/>
        <end position="35"/>
    </location>
</feature>
<dbReference type="InterPro" id="IPR013552">
    <property type="entry name" value="Thioester_dom"/>
</dbReference>